<evidence type="ECO:0000313" key="2">
    <source>
        <dbReference type="Ensembl" id="ENSSPAP00000016095.1"/>
    </source>
</evidence>
<name>A0A3B5A5S1_9TELE</name>
<feature type="domain" description="Pyrin" evidence="1">
    <location>
        <begin position="1"/>
        <end position="88"/>
    </location>
</feature>
<dbReference type="AlphaFoldDB" id="A0A3B5A5S1"/>
<evidence type="ECO:0000259" key="1">
    <source>
        <dbReference type="PROSITE" id="PS50824"/>
    </source>
</evidence>
<dbReference type="GeneTree" id="ENSGT00940000177379"/>
<dbReference type="InterPro" id="IPR011029">
    <property type="entry name" value="DEATH-like_dom_sf"/>
</dbReference>
<dbReference type="SMART" id="SM01289">
    <property type="entry name" value="PYRIN"/>
    <property type="match status" value="1"/>
</dbReference>
<sequence length="88" mass="10512">MGRRERILKMLVHLKESELKEFKWSLEDRSFMSGLPYIPRCNLEKADMFNLVDLMIQTYRQQSVEVTKKLFKKINRNDLVLMLSDTSS</sequence>
<dbReference type="Ensembl" id="ENSSPAT00000016354.1">
    <property type="protein sequence ID" value="ENSSPAP00000016095.1"/>
    <property type="gene ID" value="ENSSPAG00000012136.1"/>
</dbReference>
<dbReference type="InterPro" id="IPR004020">
    <property type="entry name" value="DAPIN"/>
</dbReference>
<dbReference type="PROSITE" id="PS50824">
    <property type="entry name" value="DAPIN"/>
    <property type="match status" value="1"/>
</dbReference>
<dbReference type="Gene3D" id="1.10.533.10">
    <property type="entry name" value="Death Domain, Fas"/>
    <property type="match status" value="1"/>
</dbReference>
<organism evidence="2">
    <name type="scientific">Stegastes partitus</name>
    <name type="common">bicolor damselfish</name>
    <dbReference type="NCBI Taxonomy" id="144197"/>
    <lineage>
        <taxon>Eukaryota</taxon>
        <taxon>Metazoa</taxon>
        <taxon>Chordata</taxon>
        <taxon>Craniata</taxon>
        <taxon>Vertebrata</taxon>
        <taxon>Euteleostomi</taxon>
        <taxon>Actinopterygii</taxon>
        <taxon>Neopterygii</taxon>
        <taxon>Teleostei</taxon>
        <taxon>Neoteleostei</taxon>
        <taxon>Acanthomorphata</taxon>
        <taxon>Ovalentaria</taxon>
        <taxon>Pomacentridae</taxon>
        <taxon>Stegastes</taxon>
    </lineage>
</organism>
<proteinExistence type="predicted"/>
<protein>
    <recommendedName>
        <fullName evidence="1">Pyrin domain-containing protein</fullName>
    </recommendedName>
</protein>
<dbReference type="SUPFAM" id="SSF47986">
    <property type="entry name" value="DEATH domain"/>
    <property type="match status" value="1"/>
</dbReference>
<dbReference type="Pfam" id="PF02758">
    <property type="entry name" value="PYRIN"/>
    <property type="match status" value="1"/>
</dbReference>
<reference evidence="2" key="1">
    <citation type="submission" date="2023-09" db="UniProtKB">
        <authorList>
            <consortium name="Ensembl"/>
        </authorList>
    </citation>
    <scope>IDENTIFICATION</scope>
</reference>
<dbReference type="STRING" id="144197.ENSSPAP00000016095"/>
<accession>A0A3B5A5S1</accession>